<dbReference type="GO" id="GO:0003677">
    <property type="term" value="F:DNA binding"/>
    <property type="evidence" value="ECO:0007669"/>
    <property type="project" value="UniProtKB-KW"/>
</dbReference>
<protein>
    <recommendedName>
        <fullName evidence="5">HTH marR-type domain-containing protein</fullName>
    </recommendedName>
</protein>
<dbReference type="AlphaFoldDB" id="A0A2K2UEL7"/>
<dbReference type="SUPFAM" id="SSF46785">
    <property type="entry name" value="Winged helix' DNA-binding domain"/>
    <property type="match status" value="1"/>
</dbReference>
<accession>A0A2K2UEL7</accession>
<sequence length="180" mass="20054">MATATEENSMIASKRGSRDSRDDGSDTLTQREEHGEIIGAFFAYQGLIKHTLFSGQADLTKSQIMIMCTINELGAANMGELAQRIAVSREQATRAVQPLVKAGYVERRHNEENRRTVTVSLTCAGTRLLLDYFDFVDQRISQELQALTDQERRQLVETSRRANDLLCKAMSCGKYSEAAG</sequence>
<dbReference type="PANTHER" id="PTHR42756">
    <property type="entry name" value="TRANSCRIPTIONAL REGULATOR, MARR"/>
    <property type="match status" value="1"/>
</dbReference>
<dbReference type="SMART" id="SM00347">
    <property type="entry name" value="HTH_MARR"/>
    <property type="match status" value="1"/>
</dbReference>
<organism evidence="6 7">
    <name type="scientific">Enteroscipio rubneri</name>
    <dbReference type="NCBI Taxonomy" id="2070686"/>
    <lineage>
        <taxon>Bacteria</taxon>
        <taxon>Bacillati</taxon>
        <taxon>Actinomycetota</taxon>
        <taxon>Coriobacteriia</taxon>
        <taxon>Eggerthellales</taxon>
        <taxon>Eggerthellaceae</taxon>
        <taxon>Enteroscipio</taxon>
    </lineage>
</organism>
<dbReference type="PROSITE" id="PS50995">
    <property type="entry name" value="HTH_MARR_2"/>
    <property type="match status" value="1"/>
</dbReference>
<keyword evidence="3" id="KW-0804">Transcription</keyword>
<evidence type="ECO:0000313" key="7">
    <source>
        <dbReference type="Proteomes" id="UP000236197"/>
    </source>
</evidence>
<comment type="caution">
    <text evidence="6">The sequence shown here is derived from an EMBL/GenBank/DDBJ whole genome shotgun (WGS) entry which is preliminary data.</text>
</comment>
<name>A0A2K2UEL7_9ACTN</name>
<feature type="compositionally biased region" description="Polar residues" evidence="4">
    <location>
        <begin position="1"/>
        <end position="11"/>
    </location>
</feature>
<dbReference type="InterPro" id="IPR036390">
    <property type="entry name" value="WH_DNA-bd_sf"/>
</dbReference>
<keyword evidence="2" id="KW-0238">DNA-binding</keyword>
<dbReference type="InterPro" id="IPR000835">
    <property type="entry name" value="HTH_MarR-typ"/>
</dbReference>
<dbReference type="Gene3D" id="1.10.10.10">
    <property type="entry name" value="Winged helix-like DNA-binding domain superfamily/Winged helix DNA-binding domain"/>
    <property type="match status" value="1"/>
</dbReference>
<keyword evidence="7" id="KW-1185">Reference proteome</keyword>
<evidence type="ECO:0000256" key="4">
    <source>
        <dbReference type="SAM" id="MobiDB-lite"/>
    </source>
</evidence>
<feature type="domain" description="HTH marR-type" evidence="5">
    <location>
        <begin position="30"/>
        <end position="164"/>
    </location>
</feature>
<evidence type="ECO:0000256" key="3">
    <source>
        <dbReference type="ARBA" id="ARBA00023163"/>
    </source>
</evidence>
<dbReference type="PANTHER" id="PTHR42756:SF1">
    <property type="entry name" value="TRANSCRIPTIONAL REPRESSOR OF EMRAB OPERON"/>
    <property type="match status" value="1"/>
</dbReference>
<evidence type="ECO:0000313" key="6">
    <source>
        <dbReference type="EMBL" id="PNV68771.1"/>
    </source>
</evidence>
<dbReference type="InterPro" id="IPR023187">
    <property type="entry name" value="Tscrpt_reg_MarR-type_CS"/>
</dbReference>
<gene>
    <name evidence="6" type="ORF">C2L71_02000</name>
</gene>
<evidence type="ECO:0000259" key="5">
    <source>
        <dbReference type="PROSITE" id="PS50995"/>
    </source>
</evidence>
<evidence type="ECO:0000256" key="1">
    <source>
        <dbReference type="ARBA" id="ARBA00023015"/>
    </source>
</evidence>
<evidence type="ECO:0000256" key="2">
    <source>
        <dbReference type="ARBA" id="ARBA00023125"/>
    </source>
</evidence>
<proteinExistence type="predicted"/>
<dbReference type="PRINTS" id="PR00598">
    <property type="entry name" value="HTHMARR"/>
</dbReference>
<dbReference type="Pfam" id="PF01047">
    <property type="entry name" value="MarR"/>
    <property type="match status" value="1"/>
</dbReference>
<dbReference type="EMBL" id="PPEK01000001">
    <property type="protein sequence ID" value="PNV68771.1"/>
    <property type="molecule type" value="Genomic_DNA"/>
</dbReference>
<dbReference type="GO" id="GO:0003700">
    <property type="term" value="F:DNA-binding transcription factor activity"/>
    <property type="evidence" value="ECO:0007669"/>
    <property type="project" value="InterPro"/>
</dbReference>
<feature type="compositionally biased region" description="Basic and acidic residues" evidence="4">
    <location>
        <begin position="16"/>
        <end position="30"/>
    </location>
</feature>
<dbReference type="PROSITE" id="PS01117">
    <property type="entry name" value="HTH_MARR_1"/>
    <property type="match status" value="1"/>
</dbReference>
<dbReference type="InterPro" id="IPR036388">
    <property type="entry name" value="WH-like_DNA-bd_sf"/>
</dbReference>
<dbReference type="Proteomes" id="UP000236197">
    <property type="component" value="Unassembled WGS sequence"/>
</dbReference>
<keyword evidence="1" id="KW-0805">Transcription regulation</keyword>
<feature type="region of interest" description="Disordered" evidence="4">
    <location>
        <begin position="1"/>
        <end position="30"/>
    </location>
</feature>
<reference evidence="7" key="1">
    <citation type="submission" date="2018-01" db="EMBL/GenBank/DDBJ databases">
        <title>Rubneribacter badeniensis gen. nov., sp. nov., and Colonibacter rubneri, gen. nov., sp. nov., WGS of new members of the Eggerthellaceae.</title>
        <authorList>
            <person name="Danylec N."/>
            <person name="Stoll D.A."/>
            <person name="Doetsch A."/>
            <person name="Kulling S.E."/>
            <person name="Huch M."/>
        </authorList>
    </citation>
    <scope>NUCLEOTIDE SEQUENCE [LARGE SCALE GENOMIC DNA]</scope>
    <source>
        <strain evidence="7">ResAG-96</strain>
    </source>
</reference>